<dbReference type="Gene3D" id="3.90.550.10">
    <property type="entry name" value="Spore Coat Polysaccharide Biosynthesis Protein SpsA, Chain A"/>
    <property type="match status" value="1"/>
</dbReference>
<protein>
    <submittedName>
        <fullName evidence="2">Glycosyltransferase</fullName>
    </submittedName>
</protein>
<accession>A0ABS7CTW6</accession>
<dbReference type="Pfam" id="PF00535">
    <property type="entry name" value="Glycos_transf_2"/>
    <property type="match status" value="1"/>
</dbReference>
<dbReference type="SUPFAM" id="SSF53448">
    <property type="entry name" value="Nucleotide-diphospho-sugar transferases"/>
    <property type="match status" value="1"/>
</dbReference>
<reference evidence="2 3" key="1">
    <citation type="journal article" date="2016" name="Int. J. Syst. Evol. Microbiol.">
        <title>Pontibacter aydingkolensis sp. nov., isolated from soil of a salt lake.</title>
        <authorList>
            <person name="Osman G."/>
            <person name="Zhang T."/>
            <person name="Lou K."/>
            <person name="Gao Y."/>
            <person name="Chang W."/>
            <person name="Lin Q."/>
            <person name="Yang H.M."/>
            <person name="Huo X.D."/>
            <person name="Wang N."/>
        </authorList>
    </citation>
    <scope>NUCLEOTIDE SEQUENCE [LARGE SCALE GENOMIC DNA]</scope>
    <source>
        <strain evidence="2 3">KACC 19255</strain>
    </source>
</reference>
<evidence type="ECO:0000259" key="1">
    <source>
        <dbReference type="Pfam" id="PF00535"/>
    </source>
</evidence>
<dbReference type="Proteomes" id="UP000813018">
    <property type="component" value="Unassembled WGS sequence"/>
</dbReference>
<feature type="domain" description="Glycosyltransferase 2-like" evidence="1">
    <location>
        <begin position="4"/>
        <end position="129"/>
    </location>
</feature>
<dbReference type="CDD" id="cd06433">
    <property type="entry name" value="GT_2_WfgS_like"/>
    <property type="match status" value="1"/>
</dbReference>
<dbReference type="RefSeq" id="WP_219877108.1">
    <property type="nucleotide sequence ID" value="NZ_JAHYXK010000006.1"/>
</dbReference>
<gene>
    <name evidence="2" type="ORF">K0O23_09080</name>
</gene>
<evidence type="ECO:0000313" key="2">
    <source>
        <dbReference type="EMBL" id="MBW7467220.1"/>
    </source>
</evidence>
<name>A0ABS7CTW6_9BACT</name>
<proteinExistence type="predicted"/>
<dbReference type="PANTHER" id="PTHR22916:SF67">
    <property type="entry name" value="COLANIC ACID BIOSYNTHESIS GLYCOSYL TRANSFERASE WCAE-RELATED"/>
    <property type="match status" value="1"/>
</dbReference>
<comment type="caution">
    <text evidence="2">The sequence shown here is derived from an EMBL/GenBank/DDBJ whole genome shotgun (WGS) entry which is preliminary data.</text>
</comment>
<organism evidence="2 3">
    <name type="scientific">Pontibacter aydingkolensis</name>
    <dbReference type="NCBI Taxonomy" id="1911536"/>
    <lineage>
        <taxon>Bacteria</taxon>
        <taxon>Pseudomonadati</taxon>
        <taxon>Bacteroidota</taxon>
        <taxon>Cytophagia</taxon>
        <taxon>Cytophagales</taxon>
        <taxon>Hymenobacteraceae</taxon>
        <taxon>Pontibacter</taxon>
    </lineage>
</organism>
<evidence type="ECO:0000313" key="3">
    <source>
        <dbReference type="Proteomes" id="UP000813018"/>
    </source>
</evidence>
<keyword evidence="3" id="KW-1185">Reference proteome</keyword>
<dbReference type="InterPro" id="IPR001173">
    <property type="entry name" value="Glyco_trans_2-like"/>
</dbReference>
<dbReference type="PANTHER" id="PTHR22916">
    <property type="entry name" value="GLYCOSYLTRANSFERASE"/>
    <property type="match status" value="1"/>
</dbReference>
<sequence>MKISIITINYNNALGLEKTIVSILSQKCINYQYIIIDGESIDGSVDIIRKYQNDVCYWKSEPDNGIYNAMNKGIFAAKGDYILFLNSGDTLDNENTLNTIASTLKGEDIIYGDLIIKEDEKSWRKSYPDKLTFKFFLKESLPHPATFIKKDLFNRIGLYNESFKIVSDWEFFLLAINKFNCSYKHVPFIVSHFTLDGISSKEEFRAVRIKESEEVFSLHFPTFVEDYKDLHDVTLEVEKITSSKLFLFQKKLFQFVSYFKLLNN</sequence>
<dbReference type="EMBL" id="JAHYXK010000006">
    <property type="protein sequence ID" value="MBW7467220.1"/>
    <property type="molecule type" value="Genomic_DNA"/>
</dbReference>
<dbReference type="InterPro" id="IPR029044">
    <property type="entry name" value="Nucleotide-diphossugar_trans"/>
</dbReference>